<dbReference type="EMBL" id="KZ107841">
    <property type="protein sequence ID" value="OSS50751.1"/>
    <property type="molecule type" value="Genomic_DNA"/>
</dbReference>
<gene>
    <name evidence="3" type="ORF">B5807_04242</name>
</gene>
<reference evidence="3 4" key="1">
    <citation type="journal article" date="2017" name="Genome Announc.">
        <title>Genome sequence of the saprophytic ascomycete Epicoccum nigrum ICMP 19927 strain isolated from New Zealand.</title>
        <authorList>
            <person name="Fokin M."/>
            <person name="Fleetwood D."/>
            <person name="Weir B.S."/>
            <person name="Villas-Boas S.G."/>
        </authorList>
    </citation>
    <scope>NUCLEOTIDE SEQUENCE [LARGE SCALE GENOMIC DNA]</scope>
    <source>
        <strain evidence="3 4">ICMP 19927</strain>
    </source>
</reference>
<evidence type="ECO:0000313" key="3">
    <source>
        <dbReference type="EMBL" id="OSS50751.1"/>
    </source>
</evidence>
<sequence>MTDTQAPSRPRLPTPGLSSSPTSPVIDYSPHTVPYNEAFENDVMNAILHGPSDSSPRRKDEDTPMIAAADLPIPVSSHLRTHPSPIPGLFLTHENGYHTGGIGPSAHAVNEFAQRFVEEKGLGPGDVAGLEKAVRGELEGRLEEVRSRMKKRERAVKENERVLKELEDLRLSRQAELRVLERMKGKK</sequence>
<evidence type="ECO:0000256" key="1">
    <source>
        <dbReference type="SAM" id="Coils"/>
    </source>
</evidence>
<organism evidence="3 4">
    <name type="scientific">Epicoccum nigrum</name>
    <name type="common">Soil fungus</name>
    <name type="synonym">Epicoccum purpurascens</name>
    <dbReference type="NCBI Taxonomy" id="105696"/>
    <lineage>
        <taxon>Eukaryota</taxon>
        <taxon>Fungi</taxon>
        <taxon>Dikarya</taxon>
        <taxon>Ascomycota</taxon>
        <taxon>Pezizomycotina</taxon>
        <taxon>Dothideomycetes</taxon>
        <taxon>Pleosporomycetidae</taxon>
        <taxon>Pleosporales</taxon>
        <taxon>Pleosporineae</taxon>
        <taxon>Didymellaceae</taxon>
        <taxon>Epicoccum</taxon>
    </lineage>
</organism>
<keyword evidence="4" id="KW-1185">Reference proteome</keyword>
<feature type="coiled-coil region" evidence="1">
    <location>
        <begin position="135"/>
        <end position="183"/>
    </location>
</feature>
<proteinExistence type="predicted"/>
<dbReference type="Proteomes" id="UP000193240">
    <property type="component" value="Unassembled WGS sequence"/>
</dbReference>
<evidence type="ECO:0000256" key="2">
    <source>
        <dbReference type="SAM" id="MobiDB-lite"/>
    </source>
</evidence>
<accession>A0A1Y2M3X8</accession>
<keyword evidence="1" id="KW-0175">Coiled coil</keyword>
<protein>
    <submittedName>
        <fullName evidence="3">Uncharacterized protein</fullName>
    </submittedName>
</protein>
<dbReference type="InParanoid" id="A0A1Y2M3X8"/>
<dbReference type="OMA" id="THKNGYH"/>
<feature type="region of interest" description="Disordered" evidence="2">
    <location>
        <begin position="1"/>
        <end position="31"/>
    </location>
</feature>
<feature type="compositionally biased region" description="Low complexity" evidence="2">
    <location>
        <begin position="7"/>
        <end position="24"/>
    </location>
</feature>
<name>A0A1Y2M3X8_EPING</name>
<evidence type="ECO:0000313" key="4">
    <source>
        <dbReference type="Proteomes" id="UP000193240"/>
    </source>
</evidence>
<dbReference type="OrthoDB" id="3926908at2759"/>
<dbReference type="AlphaFoldDB" id="A0A1Y2M3X8"/>